<name>A0ACC5ZX91_9RHOB</name>
<accession>A0ACC5ZX91</accession>
<protein>
    <submittedName>
        <fullName evidence="1">FkbM family methyltransferase</fullName>
    </submittedName>
</protein>
<gene>
    <name evidence="1" type="ORF">M8744_11725</name>
</gene>
<reference evidence="1" key="1">
    <citation type="submission" date="2022-06" db="EMBL/GenBank/DDBJ databases">
        <title>Lutimaribacter sp. EGI FJ00013, a novel bacterium isolated from a salt lake sediment enrichment.</title>
        <authorList>
            <person name="Gao L."/>
            <person name="Fang B.-Z."/>
            <person name="Li W.-J."/>
        </authorList>
    </citation>
    <scope>NUCLEOTIDE SEQUENCE</scope>
    <source>
        <strain evidence="1">EGI FJ00013</strain>
    </source>
</reference>
<keyword evidence="1" id="KW-0808">Transferase</keyword>
<keyword evidence="1" id="KW-0489">Methyltransferase</keyword>
<evidence type="ECO:0000313" key="1">
    <source>
        <dbReference type="EMBL" id="MCM2562813.1"/>
    </source>
</evidence>
<comment type="caution">
    <text evidence="1">The sequence shown here is derived from an EMBL/GenBank/DDBJ whole genome shotgun (WGS) entry which is preliminary data.</text>
</comment>
<sequence>MVEFAARAMAAHEQRPEDDSLSDAFGTYRPNMLQRALIGLARATPLHRGRLRHITSQWIYRMGRPLDIERLGCNFRVGNRDNLIEYGLLLNPGYNQSEIEFLSAPLGPGSVALDIGSNIGLYTLPLAKTGARVIAIDANPVMAAQLRFNLRASGMSDADVANVAVGDSDGMGNLEIRRDDVAMVNVVADEAGGAIPIRRLDSVLAEMGVTRVDVLKIDIEGFEDKALAPYLAQAQGDMIPRRIVIERAGPQDYPACFEQFERLGFTLHGRTRNNSMYVRPE</sequence>
<dbReference type="Proteomes" id="UP001203036">
    <property type="component" value="Unassembled WGS sequence"/>
</dbReference>
<keyword evidence="2" id="KW-1185">Reference proteome</keyword>
<dbReference type="EMBL" id="JAMQGO010000007">
    <property type="protein sequence ID" value="MCM2562813.1"/>
    <property type="molecule type" value="Genomic_DNA"/>
</dbReference>
<organism evidence="1 2">
    <name type="scientific">Lutimaribacter degradans</name>
    <dbReference type="NCBI Taxonomy" id="2945989"/>
    <lineage>
        <taxon>Bacteria</taxon>
        <taxon>Pseudomonadati</taxon>
        <taxon>Pseudomonadota</taxon>
        <taxon>Alphaproteobacteria</taxon>
        <taxon>Rhodobacterales</taxon>
        <taxon>Roseobacteraceae</taxon>
        <taxon>Lutimaribacter</taxon>
    </lineage>
</organism>
<evidence type="ECO:0000313" key="2">
    <source>
        <dbReference type="Proteomes" id="UP001203036"/>
    </source>
</evidence>
<proteinExistence type="predicted"/>